<dbReference type="PRINTS" id="PR01228">
    <property type="entry name" value="EGGSHELL"/>
</dbReference>
<dbReference type="Gene3D" id="3.30.70.330">
    <property type="match status" value="1"/>
</dbReference>
<evidence type="ECO:0000313" key="5">
    <source>
        <dbReference type="EMBL" id="KAL1531687.1"/>
    </source>
</evidence>
<evidence type="ECO:0000259" key="4">
    <source>
        <dbReference type="PROSITE" id="PS50102"/>
    </source>
</evidence>
<gene>
    <name evidence="5" type="ORF">AAHA92_31800</name>
</gene>
<reference evidence="5 6" key="1">
    <citation type="submission" date="2024-06" db="EMBL/GenBank/DDBJ databases">
        <title>A chromosome level genome sequence of Diviner's sage (Salvia divinorum).</title>
        <authorList>
            <person name="Ford S.A."/>
            <person name="Ro D.-K."/>
            <person name="Ness R.W."/>
            <person name="Phillips M.A."/>
        </authorList>
    </citation>
    <scope>NUCLEOTIDE SEQUENCE [LARGE SCALE GENOMIC DNA]</scope>
    <source>
        <strain evidence="5">SAF-2024a</strain>
        <tissue evidence="5">Leaf</tissue>
    </source>
</reference>
<dbReference type="GO" id="GO:0003723">
    <property type="term" value="F:RNA binding"/>
    <property type="evidence" value="ECO:0007669"/>
    <property type="project" value="UniProtKB-UniRule"/>
</dbReference>
<evidence type="ECO:0000313" key="6">
    <source>
        <dbReference type="Proteomes" id="UP001567538"/>
    </source>
</evidence>
<dbReference type="SMART" id="SM00360">
    <property type="entry name" value="RRM"/>
    <property type="match status" value="1"/>
</dbReference>
<evidence type="ECO:0000256" key="1">
    <source>
        <dbReference type="ARBA" id="ARBA00022884"/>
    </source>
</evidence>
<name>A0ABD1FIM0_SALDI</name>
<feature type="compositionally biased region" description="Basic and acidic residues" evidence="3">
    <location>
        <begin position="225"/>
        <end position="240"/>
    </location>
</feature>
<accession>A0ABD1FIM0</accession>
<evidence type="ECO:0000256" key="2">
    <source>
        <dbReference type="PROSITE-ProRule" id="PRU00176"/>
    </source>
</evidence>
<dbReference type="FunFam" id="3.30.70.330:FF:000631">
    <property type="entry name" value="Glycine-rich RNA-binding protein 3, mitochondrial"/>
    <property type="match status" value="1"/>
</dbReference>
<feature type="domain" description="RRM" evidence="4">
    <location>
        <begin position="40"/>
        <end position="118"/>
    </location>
</feature>
<sequence length="240" mass="23764">MALFRKASSILGRTVGSRVSRETSVSNPSIFQAIRCMSSSKVFVGGLSYQTDDNGLREAFDKYGEVMEARVILDRETQRSRGFGFVTYATAEEASAAIQALDQQELHGRQVKVNYANDRPRGFGGGGFGGGGYGGGGYGEGGGGYGGGGYSGGGGGYGGGGYNGGGGGGYGGGGYGGGGGGYGGGGYPAAGENQTSGDAQGFGGDSGSYASNAADSGLGGGGEGSYRDYDAPENFADKRG</sequence>
<keyword evidence="1 2" id="KW-0694">RNA-binding</keyword>
<dbReference type="CDD" id="cd21608">
    <property type="entry name" value="RRM2_NsCP33_like"/>
    <property type="match status" value="1"/>
</dbReference>
<dbReference type="InterPro" id="IPR035979">
    <property type="entry name" value="RBD_domain_sf"/>
</dbReference>
<feature type="region of interest" description="Disordered" evidence="3">
    <location>
        <begin position="183"/>
        <end position="240"/>
    </location>
</feature>
<dbReference type="EMBL" id="JBEAFC010000014">
    <property type="protein sequence ID" value="KAL1531687.1"/>
    <property type="molecule type" value="Genomic_DNA"/>
</dbReference>
<dbReference type="InterPro" id="IPR000504">
    <property type="entry name" value="RRM_dom"/>
</dbReference>
<dbReference type="SUPFAM" id="SSF54928">
    <property type="entry name" value="RNA-binding domain, RBD"/>
    <property type="match status" value="1"/>
</dbReference>
<proteinExistence type="predicted"/>
<dbReference type="PANTHER" id="PTHR48027">
    <property type="entry name" value="HETEROGENEOUS NUCLEAR RIBONUCLEOPROTEIN 87F-RELATED"/>
    <property type="match status" value="1"/>
</dbReference>
<keyword evidence="6" id="KW-1185">Reference proteome</keyword>
<dbReference type="PROSITE" id="PS50102">
    <property type="entry name" value="RRM"/>
    <property type="match status" value="1"/>
</dbReference>
<evidence type="ECO:0000256" key="3">
    <source>
        <dbReference type="SAM" id="MobiDB-lite"/>
    </source>
</evidence>
<dbReference type="AlphaFoldDB" id="A0ABD1FIM0"/>
<comment type="caution">
    <text evidence="5">The sequence shown here is derived from an EMBL/GenBank/DDBJ whole genome shotgun (WGS) entry which is preliminary data.</text>
</comment>
<dbReference type="InterPro" id="IPR052462">
    <property type="entry name" value="SLIRP/GR-RBP-like"/>
</dbReference>
<dbReference type="Proteomes" id="UP001567538">
    <property type="component" value="Unassembled WGS sequence"/>
</dbReference>
<dbReference type="InterPro" id="IPR012677">
    <property type="entry name" value="Nucleotide-bd_a/b_plait_sf"/>
</dbReference>
<organism evidence="5 6">
    <name type="scientific">Salvia divinorum</name>
    <name type="common">Maria pastora</name>
    <name type="synonym">Diviner's sage</name>
    <dbReference type="NCBI Taxonomy" id="28513"/>
    <lineage>
        <taxon>Eukaryota</taxon>
        <taxon>Viridiplantae</taxon>
        <taxon>Streptophyta</taxon>
        <taxon>Embryophyta</taxon>
        <taxon>Tracheophyta</taxon>
        <taxon>Spermatophyta</taxon>
        <taxon>Magnoliopsida</taxon>
        <taxon>eudicotyledons</taxon>
        <taxon>Gunneridae</taxon>
        <taxon>Pentapetalae</taxon>
        <taxon>asterids</taxon>
        <taxon>lamiids</taxon>
        <taxon>Lamiales</taxon>
        <taxon>Lamiaceae</taxon>
        <taxon>Nepetoideae</taxon>
        <taxon>Mentheae</taxon>
        <taxon>Salviinae</taxon>
        <taxon>Salvia</taxon>
        <taxon>Salvia subgen. Calosphace</taxon>
    </lineage>
</organism>
<dbReference type="Pfam" id="PF00076">
    <property type="entry name" value="RRM_1"/>
    <property type="match status" value="1"/>
</dbReference>
<protein>
    <recommendedName>
        <fullName evidence="4">RRM domain-containing protein</fullName>
    </recommendedName>
</protein>
<dbReference type="InterPro" id="IPR048289">
    <property type="entry name" value="RRM2_NsCP33-like"/>
</dbReference>